<dbReference type="Gene3D" id="1.10.287.130">
    <property type="match status" value="1"/>
</dbReference>
<dbReference type="HOGENOM" id="CLU_000445_89_6_4"/>
<dbReference type="Proteomes" id="UP000066014">
    <property type="component" value="Chromosome"/>
</dbReference>
<dbReference type="PROSITE" id="PS50885">
    <property type="entry name" value="HAMP"/>
    <property type="match status" value="1"/>
</dbReference>
<keyword evidence="9" id="KW-0902">Two-component regulatory system</keyword>
<dbReference type="InterPro" id="IPR036097">
    <property type="entry name" value="HisK_dim/P_sf"/>
</dbReference>
<dbReference type="PRINTS" id="PR00344">
    <property type="entry name" value="BCTRLSENSOR"/>
</dbReference>
<keyword evidence="7 16" id="KW-0418">Kinase</keyword>
<keyword evidence="12" id="KW-0472">Membrane</keyword>
<dbReference type="Pfam" id="PF00672">
    <property type="entry name" value="HAMP"/>
    <property type="match status" value="1"/>
</dbReference>
<dbReference type="InterPro" id="IPR003594">
    <property type="entry name" value="HATPase_dom"/>
</dbReference>
<dbReference type="Gene3D" id="3.30.565.10">
    <property type="entry name" value="Histidine kinase-like ATPase, C-terminal domain"/>
    <property type="match status" value="1"/>
</dbReference>
<dbReference type="SMART" id="SM00304">
    <property type="entry name" value="HAMP"/>
    <property type="match status" value="1"/>
</dbReference>
<evidence type="ECO:0000313" key="17">
    <source>
        <dbReference type="Proteomes" id="UP000066014"/>
    </source>
</evidence>
<evidence type="ECO:0000256" key="7">
    <source>
        <dbReference type="ARBA" id="ARBA00022777"/>
    </source>
</evidence>
<evidence type="ECO:0000256" key="13">
    <source>
        <dbReference type="SAM" id="SignalP"/>
    </source>
</evidence>
<dbReference type="InterPro" id="IPR003660">
    <property type="entry name" value="HAMP_dom"/>
</dbReference>
<dbReference type="Pfam" id="PF02518">
    <property type="entry name" value="HATPase_c"/>
    <property type="match status" value="1"/>
</dbReference>
<dbReference type="GO" id="GO:0005524">
    <property type="term" value="F:ATP binding"/>
    <property type="evidence" value="ECO:0007669"/>
    <property type="project" value="UniProtKB-KW"/>
</dbReference>
<sequence length="551" mass="59096">MLLSRLSIAFAVLILLSAVQAAFSVWAVRTASAQSALTRDAQQMLTEYQALAANKQRLLVWLAGTALTGQGSADTRNQLLQEMERSLHELERLQALQPLPPPSGTPAGSSATQTASSPHAAPQSHPIALLRANFDAMRAYVLQASTATARSPVADQALMWLQAAAVFDHHGGRDMRKELAAAIAQQREATEQAMAQQNETLDTLQRSSLGLMLLSALWGLLAAGYFMRRLHQPFRQLRLATEALADGDYRQRPDTANPDEFNLIGQQLNALARRLEANQRQNEALRAGLDAAVAERTQALMRSHEALLQVDARRQRFFAEISHELRTPVTVIRGEAEIALRSGGQAGVQDAAYRGALERIVTAAAALGQRVQELVRLARSSASAQSYAFAPVRLRAVVQGAQQQMQAIASNRGIELLDRASAAAGDCVLEADLDKLQQALVIVLDNAVRYSAAGSQVQIEAEPDAAAQCLRIAISDSGMGIDPEQTEQVFEPYFRSEAARLRSPEGLGLGLSIARAIVLAHRGSIAMEALAVGGTRVTIELPLAGAAAAAA</sequence>
<dbReference type="SUPFAM" id="SSF47384">
    <property type="entry name" value="Homodimeric domain of signal transducing histidine kinase"/>
    <property type="match status" value="1"/>
</dbReference>
<dbReference type="AlphaFoldDB" id="A0A060NUE4"/>
<evidence type="ECO:0000256" key="9">
    <source>
        <dbReference type="ARBA" id="ARBA00023012"/>
    </source>
</evidence>
<evidence type="ECO:0000256" key="12">
    <source>
        <dbReference type="SAM" id="Phobius"/>
    </source>
</evidence>
<keyword evidence="12" id="KW-1133">Transmembrane helix</keyword>
<dbReference type="GO" id="GO:0016020">
    <property type="term" value="C:membrane"/>
    <property type="evidence" value="ECO:0007669"/>
    <property type="project" value="UniProtKB-SubCell"/>
</dbReference>
<feature type="coiled-coil region" evidence="10">
    <location>
        <begin position="179"/>
        <end position="207"/>
    </location>
</feature>
<dbReference type="CDD" id="cd00082">
    <property type="entry name" value="HisKA"/>
    <property type="match status" value="1"/>
</dbReference>
<dbReference type="KEGG" id="cbab:SMCB_0950"/>
<accession>A0A060NUE4</accession>
<dbReference type="InterPro" id="IPR050351">
    <property type="entry name" value="BphY/WalK/GraS-like"/>
</dbReference>
<dbReference type="Pfam" id="PF00512">
    <property type="entry name" value="HisKA"/>
    <property type="match status" value="1"/>
</dbReference>
<feature type="region of interest" description="Disordered" evidence="11">
    <location>
        <begin position="96"/>
        <end position="123"/>
    </location>
</feature>
<dbReference type="OrthoDB" id="9809766at2"/>
<dbReference type="CDD" id="cd06225">
    <property type="entry name" value="HAMP"/>
    <property type="match status" value="1"/>
</dbReference>
<evidence type="ECO:0000256" key="11">
    <source>
        <dbReference type="SAM" id="MobiDB-lite"/>
    </source>
</evidence>
<keyword evidence="10" id="KW-0175">Coiled coil</keyword>
<dbReference type="Gene3D" id="6.10.340.10">
    <property type="match status" value="1"/>
</dbReference>
<feature type="domain" description="HAMP" evidence="15">
    <location>
        <begin position="228"/>
        <end position="280"/>
    </location>
</feature>
<protein>
    <recommendedName>
        <fullName evidence="3">histidine kinase</fullName>
        <ecNumber evidence="3">2.7.13.3</ecNumber>
    </recommendedName>
</protein>
<dbReference type="PROSITE" id="PS50109">
    <property type="entry name" value="HIS_KIN"/>
    <property type="match status" value="1"/>
</dbReference>
<dbReference type="SMART" id="SM00387">
    <property type="entry name" value="HATPase_c"/>
    <property type="match status" value="1"/>
</dbReference>
<dbReference type="PANTHER" id="PTHR42878:SF7">
    <property type="entry name" value="SENSOR HISTIDINE KINASE GLRK"/>
    <property type="match status" value="1"/>
</dbReference>
<dbReference type="InterPro" id="IPR003661">
    <property type="entry name" value="HisK_dim/P_dom"/>
</dbReference>
<comment type="subcellular location">
    <subcellularLocation>
        <location evidence="2">Membrane</location>
    </subcellularLocation>
</comment>
<dbReference type="GO" id="GO:0000156">
    <property type="term" value="F:phosphorelay response regulator activity"/>
    <property type="evidence" value="ECO:0007669"/>
    <property type="project" value="TreeGrafter"/>
</dbReference>
<name>A0A060NUE4_9BURK</name>
<reference evidence="16 17" key="1">
    <citation type="journal article" date="2014" name="Nat. Commun.">
        <title>Physiological and genomic features of highly alkaliphilic hydrogen-utilizing Betaproteobacteria from a continental serpentinizing site.</title>
        <authorList>
            <person name="Suzuki S."/>
            <person name="Kuenen J.G."/>
            <person name="Schipper K."/>
            <person name="van der Velde S."/>
            <person name="Ishii S."/>
            <person name="Wu A."/>
            <person name="Sorokin D.Y."/>
            <person name="Tenney A."/>
            <person name="Meng X.Y."/>
            <person name="Morrill P.L."/>
            <person name="Kamagata Y."/>
            <person name="Muyzer G."/>
            <person name="Nealson K.H."/>
        </authorList>
    </citation>
    <scope>NUCLEOTIDE SEQUENCE [LARGE SCALE GENOMIC DNA]</scope>
    <source>
        <strain evidence="16 17">B1</strain>
    </source>
</reference>
<dbReference type="GO" id="GO:0000155">
    <property type="term" value="F:phosphorelay sensor kinase activity"/>
    <property type="evidence" value="ECO:0007669"/>
    <property type="project" value="InterPro"/>
</dbReference>
<dbReference type="InterPro" id="IPR004358">
    <property type="entry name" value="Sig_transdc_His_kin-like_C"/>
</dbReference>
<evidence type="ECO:0000256" key="1">
    <source>
        <dbReference type="ARBA" id="ARBA00000085"/>
    </source>
</evidence>
<feature type="transmembrane region" description="Helical" evidence="12">
    <location>
        <begin position="209"/>
        <end position="227"/>
    </location>
</feature>
<evidence type="ECO:0000259" key="15">
    <source>
        <dbReference type="PROSITE" id="PS50885"/>
    </source>
</evidence>
<evidence type="ECO:0000256" key="8">
    <source>
        <dbReference type="ARBA" id="ARBA00022840"/>
    </source>
</evidence>
<dbReference type="InterPro" id="IPR036890">
    <property type="entry name" value="HATPase_C_sf"/>
</dbReference>
<evidence type="ECO:0000259" key="14">
    <source>
        <dbReference type="PROSITE" id="PS50109"/>
    </source>
</evidence>
<dbReference type="SUPFAM" id="SSF158472">
    <property type="entry name" value="HAMP domain-like"/>
    <property type="match status" value="1"/>
</dbReference>
<feature type="chain" id="PRO_5001588034" description="histidine kinase" evidence="13">
    <location>
        <begin position="22"/>
        <end position="551"/>
    </location>
</feature>
<dbReference type="PANTHER" id="PTHR42878">
    <property type="entry name" value="TWO-COMPONENT HISTIDINE KINASE"/>
    <property type="match status" value="1"/>
</dbReference>
<feature type="signal peptide" evidence="13">
    <location>
        <begin position="1"/>
        <end position="21"/>
    </location>
</feature>
<comment type="catalytic activity">
    <reaction evidence="1">
        <text>ATP + protein L-histidine = ADP + protein N-phospho-L-histidine.</text>
        <dbReference type="EC" id="2.7.13.3"/>
    </reaction>
</comment>
<evidence type="ECO:0000256" key="10">
    <source>
        <dbReference type="SAM" id="Coils"/>
    </source>
</evidence>
<feature type="domain" description="Histidine kinase" evidence="14">
    <location>
        <begin position="320"/>
        <end position="545"/>
    </location>
</feature>
<dbReference type="EC" id="2.7.13.3" evidence="3"/>
<evidence type="ECO:0000256" key="6">
    <source>
        <dbReference type="ARBA" id="ARBA00022741"/>
    </source>
</evidence>
<keyword evidence="8" id="KW-0067">ATP-binding</keyword>
<dbReference type="SMART" id="SM00388">
    <property type="entry name" value="HisKA"/>
    <property type="match status" value="1"/>
</dbReference>
<keyword evidence="17" id="KW-1185">Reference proteome</keyword>
<keyword evidence="5" id="KW-0808">Transferase</keyword>
<keyword evidence="6" id="KW-0547">Nucleotide-binding</keyword>
<keyword evidence="13" id="KW-0732">Signal</keyword>
<dbReference type="GO" id="GO:0030295">
    <property type="term" value="F:protein kinase activator activity"/>
    <property type="evidence" value="ECO:0007669"/>
    <property type="project" value="TreeGrafter"/>
</dbReference>
<organism evidence="16 17">
    <name type="scientific">Serpentinimonas maccroryi</name>
    <dbReference type="NCBI Taxonomy" id="1458426"/>
    <lineage>
        <taxon>Bacteria</taxon>
        <taxon>Pseudomonadati</taxon>
        <taxon>Pseudomonadota</taxon>
        <taxon>Betaproteobacteria</taxon>
        <taxon>Burkholderiales</taxon>
        <taxon>Comamonadaceae</taxon>
        <taxon>Serpentinimonas</taxon>
    </lineage>
</organism>
<dbReference type="STRING" id="1458426.SMCB_0950"/>
<keyword evidence="4" id="KW-0597">Phosphoprotein</keyword>
<dbReference type="InterPro" id="IPR005467">
    <property type="entry name" value="His_kinase_dom"/>
</dbReference>
<proteinExistence type="predicted"/>
<evidence type="ECO:0000256" key="4">
    <source>
        <dbReference type="ARBA" id="ARBA00022553"/>
    </source>
</evidence>
<evidence type="ECO:0000313" key="16">
    <source>
        <dbReference type="EMBL" id="BAO83178.1"/>
    </source>
</evidence>
<evidence type="ECO:0000256" key="2">
    <source>
        <dbReference type="ARBA" id="ARBA00004370"/>
    </source>
</evidence>
<keyword evidence="12" id="KW-0812">Transmembrane</keyword>
<dbReference type="RefSeq" id="WP_045535433.1">
    <property type="nucleotide sequence ID" value="NZ_AP014569.1"/>
</dbReference>
<dbReference type="SUPFAM" id="SSF55874">
    <property type="entry name" value="ATPase domain of HSP90 chaperone/DNA topoisomerase II/histidine kinase"/>
    <property type="match status" value="1"/>
</dbReference>
<evidence type="ECO:0000256" key="5">
    <source>
        <dbReference type="ARBA" id="ARBA00022679"/>
    </source>
</evidence>
<dbReference type="GO" id="GO:0007234">
    <property type="term" value="P:osmosensory signaling via phosphorelay pathway"/>
    <property type="evidence" value="ECO:0007669"/>
    <property type="project" value="TreeGrafter"/>
</dbReference>
<evidence type="ECO:0000256" key="3">
    <source>
        <dbReference type="ARBA" id="ARBA00012438"/>
    </source>
</evidence>
<dbReference type="EMBL" id="AP014569">
    <property type="protein sequence ID" value="BAO83178.1"/>
    <property type="molecule type" value="Genomic_DNA"/>
</dbReference>
<gene>
    <name evidence="16" type="ORF">SMCB_0950</name>
</gene>